<protein>
    <recommendedName>
        <fullName evidence="5">N-acylglucosamine-6-phosphate 2-epimerase</fullName>
        <ecNumber evidence="5">5.1.3.9</ecNumber>
    </recommendedName>
</protein>
<dbReference type="InterPro" id="IPR013785">
    <property type="entry name" value="Aldolase_TIM"/>
</dbReference>
<evidence type="ECO:0000256" key="5">
    <source>
        <dbReference type="ARBA" id="ARBA00013180"/>
    </source>
</evidence>
<name>A0ABS2FGQ1_9CLOT</name>
<organism evidence="8 9">
    <name type="scientific">Clostridium saudiense</name>
    <dbReference type="NCBI Taxonomy" id="1414720"/>
    <lineage>
        <taxon>Bacteria</taxon>
        <taxon>Bacillati</taxon>
        <taxon>Bacillota</taxon>
        <taxon>Clostridia</taxon>
        <taxon>Eubacteriales</taxon>
        <taxon>Clostridiaceae</taxon>
        <taxon>Clostridium</taxon>
    </lineage>
</organism>
<dbReference type="Gene3D" id="3.20.20.70">
    <property type="entry name" value="Aldolase class I"/>
    <property type="match status" value="1"/>
</dbReference>
<evidence type="ECO:0000256" key="2">
    <source>
        <dbReference type="ARBA" id="ARBA00002147"/>
    </source>
</evidence>
<evidence type="ECO:0000256" key="4">
    <source>
        <dbReference type="ARBA" id="ARBA00007439"/>
    </source>
</evidence>
<evidence type="ECO:0000256" key="6">
    <source>
        <dbReference type="ARBA" id="ARBA00023235"/>
    </source>
</evidence>
<dbReference type="EC" id="5.1.3.9" evidence="5"/>
<dbReference type="InterPro" id="IPR011060">
    <property type="entry name" value="RibuloseP-bd_barrel"/>
</dbReference>
<comment type="similarity">
    <text evidence="4">Belongs to the NanE family.</text>
</comment>
<comment type="catalytic activity">
    <reaction evidence="1">
        <text>an N-acyl-D-glucosamine 6-phosphate = an N-acyl-D-mannosamine 6-phosphate</text>
        <dbReference type="Rhea" id="RHEA:23932"/>
        <dbReference type="ChEBI" id="CHEBI:57599"/>
        <dbReference type="ChEBI" id="CHEBI:57666"/>
        <dbReference type="EC" id="5.1.3.9"/>
    </reaction>
</comment>
<dbReference type="InterPro" id="IPR007260">
    <property type="entry name" value="NanE"/>
</dbReference>
<dbReference type="SUPFAM" id="SSF51366">
    <property type="entry name" value="Ribulose-phoshate binding barrel"/>
    <property type="match status" value="1"/>
</dbReference>
<sequence>MYNSEKVLKAIKGGLIVSCQALEDEPLHSSYIMMRMAKAALVGGAIGIRANSPEDCKEIKNNVNLPMISIYKRVYGTSNVYITPTINEVKELLPIKPEIIAVDATRRERPDGKSLEEFFKEIREVYDGLLLADISDLEEGIKAEKIGFDMVSTTLSGYTDYTLDRSKPDIELIKSLRESIKIPIIAEGNIDSPENAMKCLEAGAWAI</sequence>
<dbReference type="PANTHER" id="PTHR36204">
    <property type="entry name" value="N-ACETYLMANNOSAMINE-6-PHOSPHATE 2-EPIMERASE-RELATED"/>
    <property type="match status" value="1"/>
</dbReference>
<gene>
    <name evidence="8" type="ORF">H6A19_09075</name>
</gene>
<dbReference type="EMBL" id="JACJLL010000048">
    <property type="protein sequence ID" value="MBM6819486.1"/>
    <property type="molecule type" value="Genomic_DNA"/>
</dbReference>
<dbReference type="RefSeq" id="WP_204572298.1">
    <property type="nucleotide sequence ID" value="NZ_JACJLL010000048.1"/>
</dbReference>
<evidence type="ECO:0000313" key="8">
    <source>
        <dbReference type="EMBL" id="MBM6819486.1"/>
    </source>
</evidence>
<dbReference type="PANTHER" id="PTHR36204:SF1">
    <property type="entry name" value="N-ACETYLMANNOSAMINE-6-PHOSPHATE 2-EPIMERASE-RELATED"/>
    <property type="match status" value="1"/>
</dbReference>
<dbReference type="Pfam" id="PF04131">
    <property type="entry name" value="NanE"/>
    <property type="match status" value="1"/>
</dbReference>
<evidence type="ECO:0000313" key="9">
    <source>
        <dbReference type="Proteomes" id="UP000767334"/>
    </source>
</evidence>
<proteinExistence type="inferred from homology"/>
<dbReference type="CDD" id="cd04729">
    <property type="entry name" value="NanE"/>
    <property type="match status" value="1"/>
</dbReference>
<evidence type="ECO:0000256" key="1">
    <source>
        <dbReference type="ARBA" id="ARBA00000056"/>
    </source>
</evidence>
<reference evidence="8 9" key="1">
    <citation type="journal article" date="2021" name="Sci. Rep.">
        <title>The distribution of antibiotic resistance genes in chicken gut microbiota commensals.</title>
        <authorList>
            <person name="Juricova H."/>
            <person name="Matiasovicova J."/>
            <person name="Kubasova T."/>
            <person name="Cejkova D."/>
            <person name="Rychlik I."/>
        </authorList>
    </citation>
    <scope>NUCLEOTIDE SEQUENCE [LARGE SCALE GENOMIC DNA]</scope>
    <source>
        <strain evidence="8 9">An435</strain>
    </source>
</reference>
<accession>A0ABS2FGQ1</accession>
<dbReference type="Proteomes" id="UP000767334">
    <property type="component" value="Unassembled WGS sequence"/>
</dbReference>
<evidence type="ECO:0000256" key="7">
    <source>
        <dbReference type="ARBA" id="ARBA00023277"/>
    </source>
</evidence>
<keyword evidence="6" id="KW-0413">Isomerase</keyword>
<evidence type="ECO:0000256" key="3">
    <source>
        <dbReference type="ARBA" id="ARBA00005081"/>
    </source>
</evidence>
<comment type="caution">
    <text evidence="8">The sequence shown here is derived from an EMBL/GenBank/DDBJ whole genome shotgun (WGS) entry which is preliminary data.</text>
</comment>
<keyword evidence="9" id="KW-1185">Reference proteome</keyword>
<keyword evidence="7" id="KW-0119">Carbohydrate metabolism</keyword>
<comment type="pathway">
    <text evidence="3">Amino-sugar metabolism; N-acetylneuraminate degradation; D-fructose 6-phosphate from N-acetylneuraminate: step 3/5.</text>
</comment>
<comment type="function">
    <text evidence="2">Converts N-acetylmannosamine-6-phosphate (ManNAc-6-P) to N-acetylglucosamine-6-phosphate (GlcNAc-6-P).</text>
</comment>
<dbReference type="NCBIfam" id="NF002231">
    <property type="entry name" value="PRK01130.1"/>
    <property type="match status" value="1"/>
</dbReference>